<dbReference type="EMBL" id="JARPXL010000021">
    <property type="protein sequence ID" value="MDT2545998.1"/>
    <property type="molecule type" value="Genomic_DNA"/>
</dbReference>
<dbReference type="Proteomes" id="UP001249240">
    <property type="component" value="Unassembled WGS sequence"/>
</dbReference>
<dbReference type="EMBL" id="JARPXM010000001">
    <property type="protein sequence ID" value="MDT2536963.1"/>
    <property type="molecule type" value="Genomic_DNA"/>
</dbReference>
<accession>A0AAP5N8X5</accession>
<dbReference type="GeneID" id="67042270"/>
<gene>
    <name evidence="4" type="ORF">P7D69_16745</name>
    <name evidence="3" type="ORF">P7D78_02400</name>
</gene>
<dbReference type="Pfam" id="PF06114">
    <property type="entry name" value="Peptidase_M78"/>
    <property type="match status" value="1"/>
</dbReference>
<evidence type="ECO:0000313" key="4">
    <source>
        <dbReference type="EMBL" id="MDT2545998.1"/>
    </source>
</evidence>
<organism evidence="3 5">
    <name type="scientific">Enterococcus raffinosus</name>
    <dbReference type="NCBI Taxonomy" id="71452"/>
    <lineage>
        <taxon>Bacteria</taxon>
        <taxon>Bacillati</taxon>
        <taxon>Bacillota</taxon>
        <taxon>Bacilli</taxon>
        <taxon>Lactobacillales</taxon>
        <taxon>Enterococcaceae</taxon>
        <taxon>Enterococcus</taxon>
    </lineage>
</organism>
<evidence type="ECO:0000256" key="1">
    <source>
        <dbReference type="SAM" id="MobiDB-lite"/>
    </source>
</evidence>
<protein>
    <submittedName>
        <fullName evidence="3">ImmA/IrrE family metallo-endopeptidase</fullName>
    </submittedName>
</protein>
<dbReference type="AlphaFoldDB" id="A0AAP5N8X5"/>
<evidence type="ECO:0000259" key="2">
    <source>
        <dbReference type="Pfam" id="PF06114"/>
    </source>
</evidence>
<feature type="region of interest" description="Disordered" evidence="1">
    <location>
        <begin position="60"/>
        <end position="79"/>
    </location>
</feature>
<dbReference type="Proteomes" id="UP001254770">
    <property type="component" value="Unassembled WGS sequence"/>
</dbReference>
<comment type="caution">
    <text evidence="3">The sequence shown here is derived from an EMBL/GenBank/DDBJ whole genome shotgun (WGS) entry which is preliminary data.</text>
</comment>
<name>A0AAP5N8X5_9ENTE</name>
<sequence length="156" mass="17883">MDKAEKLMAHFPGINYIFDPAMPDGQKGLYIDNHVYLNPRQTSEELTDTVAEEIAHYLTSSGDITPQDTKEKRKQEQKARDVGATLVVSPQDIIDCYKERFSTVWECADYLGINKDSLEHAVKVYARMYEDGLSYKNYRILFRGNGTIGVIEFFDD</sequence>
<evidence type="ECO:0000313" key="5">
    <source>
        <dbReference type="Proteomes" id="UP001249240"/>
    </source>
</evidence>
<reference evidence="3" key="1">
    <citation type="submission" date="2023-03" db="EMBL/GenBank/DDBJ databases">
        <authorList>
            <person name="Shen W."/>
            <person name="Cai J."/>
        </authorList>
    </citation>
    <scope>NUCLEOTIDE SEQUENCE</scope>
    <source>
        <strain evidence="3">B646-2</strain>
        <strain evidence="4">Y15</strain>
    </source>
</reference>
<dbReference type="InterPro" id="IPR010359">
    <property type="entry name" value="IrrE_HExxH"/>
</dbReference>
<dbReference type="RefSeq" id="WP_028020786.1">
    <property type="nucleotide sequence ID" value="NZ_BAAAXM010000058.1"/>
</dbReference>
<evidence type="ECO:0000313" key="3">
    <source>
        <dbReference type="EMBL" id="MDT2536963.1"/>
    </source>
</evidence>
<feature type="compositionally biased region" description="Basic and acidic residues" evidence="1">
    <location>
        <begin position="68"/>
        <end position="79"/>
    </location>
</feature>
<proteinExistence type="predicted"/>
<feature type="domain" description="IrrE N-terminal-like" evidence="2">
    <location>
        <begin position="13"/>
        <end position="122"/>
    </location>
</feature>